<reference evidence="1 2" key="1">
    <citation type="journal article" date="2014" name="BMC Genomics">
        <title>The genome of the intracellular bacterium of the coastal bivalve, Solemya velum: a blueprint for thriving in and out of symbiosis.</title>
        <authorList>
            <person name="Dmytrenko O."/>
            <person name="Russell S.L."/>
            <person name="Loo W.T."/>
            <person name="Fontanez K.M."/>
            <person name="Liao L."/>
            <person name="Roeselers G."/>
            <person name="Sharma R."/>
            <person name="Stewart F.J."/>
            <person name="Newton I.L."/>
            <person name="Woyke T."/>
            <person name="Wu D."/>
            <person name="Lang J.M."/>
            <person name="Eisen J.A."/>
            <person name="Cavanaugh C.M."/>
        </authorList>
    </citation>
    <scope>NUCLEOTIDE SEQUENCE [LARGE SCALE GENOMIC DNA]</scope>
    <source>
        <strain evidence="1 2">WH</strain>
    </source>
</reference>
<accession>A0A0B0H5V9</accession>
<dbReference type="Proteomes" id="UP000030856">
    <property type="component" value="Unassembled WGS sequence"/>
</dbReference>
<evidence type="ECO:0008006" key="3">
    <source>
        <dbReference type="Google" id="ProtNLM"/>
    </source>
</evidence>
<dbReference type="PROSITE" id="PS51257">
    <property type="entry name" value="PROKAR_LIPOPROTEIN"/>
    <property type="match status" value="1"/>
</dbReference>
<dbReference type="STRING" id="2340.JV46_24260"/>
<organism evidence="1 2">
    <name type="scientific">Solemya velum gill symbiont</name>
    <dbReference type="NCBI Taxonomy" id="2340"/>
    <lineage>
        <taxon>Bacteria</taxon>
        <taxon>Pseudomonadati</taxon>
        <taxon>Pseudomonadota</taxon>
        <taxon>Gammaproteobacteria</taxon>
        <taxon>sulfur-oxidizing symbionts</taxon>
    </lineage>
</organism>
<protein>
    <recommendedName>
        <fullName evidence="3">Lipoprotein</fullName>
    </recommendedName>
</protein>
<evidence type="ECO:0000313" key="2">
    <source>
        <dbReference type="Proteomes" id="UP000030856"/>
    </source>
</evidence>
<comment type="caution">
    <text evidence="1">The sequence shown here is derived from an EMBL/GenBank/DDBJ whole genome shotgun (WGS) entry which is preliminary data.</text>
</comment>
<gene>
    <name evidence="1" type="ORF">JV46_24260</name>
</gene>
<dbReference type="EMBL" id="JRAA01000003">
    <property type="protein sequence ID" value="KHF24047.1"/>
    <property type="molecule type" value="Genomic_DNA"/>
</dbReference>
<sequence>MPGHLRMHSSKKILSRLLVITLISTLVACGSLQEKREQSFYDTLTLFKHALRWESPESQLAFFINPESANLPSRYGMRAVEMDQLTPPVEIEENIWVIKVRLQYLKESSQSIRTIDDRQQWHWLGEDDGWRRNNPMPIVLRR</sequence>
<proteinExistence type="predicted"/>
<name>A0A0B0H5V9_SOVGS</name>
<keyword evidence="2" id="KW-1185">Reference proteome</keyword>
<dbReference type="AlphaFoldDB" id="A0A0B0H5V9"/>
<evidence type="ECO:0000313" key="1">
    <source>
        <dbReference type="EMBL" id="KHF24047.1"/>
    </source>
</evidence>